<evidence type="ECO:0000256" key="2">
    <source>
        <dbReference type="ARBA" id="ARBA00005179"/>
    </source>
</evidence>
<dbReference type="GO" id="GO:0004497">
    <property type="term" value="F:monooxygenase activity"/>
    <property type="evidence" value="ECO:0007669"/>
    <property type="project" value="UniProtKB-KW"/>
</dbReference>
<dbReference type="PANTHER" id="PTHR46300">
    <property type="entry name" value="P450, PUTATIVE (EUROFUNG)-RELATED-RELATED"/>
    <property type="match status" value="1"/>
</dbReference>
<dbReference type="PRINTS" id="PR00463">
    <property type="entry name" value="EP450I"/>
</dbReference>
<feature type="non-terminal residue" evidence="9">
    <location>
        <position position="343"/>
    </location>
</feature>
<keyword evidence="5" id="KW-0479">Metal-binding</keyword>
<keyword evidence="8" id="KW-0503">Monooxygenase</keyword>
<dbReference type="AlphaFoldDB" id="A0A0C9VFC0"/>
<dbReference type="InterPro" id="IPR002401">
    <property type="entry name" value="Cyt_P450_E_grp-I"/>
</dbReference>
<proteinExistence type="inferred from homology"/>
<keyword evidence="7" id="KW-0408">Iron</keyword>
<keyword evidence="6" id="KW-0560">Oxidoreductase</keyword>
<dbReference type="EMBL" id="KN837179">
    <property type="protein sequence ID" value="KIJ36310.1"/>
    <property type="molecule type" value="Genomic_DNA"/>
</dbReference>
<evidence type="ECO:0000256" key="4">
    <source>
        <dbReference type="ARBA" id="ARBA00022617"/>
    </source>
</evidence>
<dbReference type="InterPro" id="IPR036396">
    <property type="entry name" value="Cyt_P450_sf"/>
</dbReference>
<dbReference type="GO" id="GO:0005506">
    <property type="term" value="F:iron ion binding"/>
    <property type="evidence" value="ECO:0007669"/>
    <property type="project" value="InterPro"/>
</dbReference>
<dbReference type="GO" id="GO:0020037">
    <property type="term" value="F:heme binding"/>
    <property type="evidence" value="ECO:0007669"/>
    <property type="project" value="InterPro"/>
</dbReference>
<dbReference type="HOGENOM" id="CLU_001570_2_2_1"/>
<protein>
    <recommendedName>
        <fullName evidence="11">Cytochrome P450</fullName>
    </recommendedName>
</protein>
<dbReference type="Pfam" id="PF00067">
    <property type="entry name" value="p450"/>
    <property type="match status" value="1"/>
</dbReference>
<sequence length="343" mass="39121">MPIDIAVGIILLFVVVYIYRYKALPPLPPGPVPLPIIGNQRQLPKQQNWKTYSEWSKKYAGDIIHLTNWGRHIIILNSFQAAYDLLDRKSTIYSSRPQSIMLHQLMNFNAATPFLPYGNTWRKHRTLYTKQMHIGAMEQFKPLQKRAIGRLLVSLLESPDQFVKHFRHMAAMIVMDYAYGYDIKPMNDKYVRMAENNTKSFGLAISPRAYLVDNIPWLRYVPKWMPGAGFKRTAEAAKKNIEGIREKLFRQVQKQLETGTARPSFVANSLSALGTETPSAEDINAIKMVASSSLHLFSFQTAATIHVFSLAMVLYPDVLRKAQQELDSVVGKERLPEPSDRPA</sequence>
<gene>
    <name evidence="9" type="ORF">M422DRAFT_179536</name>
</gene>
<evidence type="ECO:0008006" key="11">
    <source>
        <dbReference type="Google" id="ProtNLM"/>
    </source>
</evidence>
<reference evidence="9 10" key="1">
    <citation type="submission" date="2014-06" db="EMBL/GenBank/DDBJ databases">
        <title>Evolutionary Origins and Diversification of the Mycorrhizal Mutualists.</title>
        <authorList>
            <consortium name="DOE Joint Genome Institute"/>
            <consortium name="Mycorrhizal Genomics Consortium"/>
            <person name="Kohler A."/>
            <person name="Kuo A."/>
            <person name="Nagy L.G."/>
            <person name="Floudas D."/>
            <person name="Copeland A."/>
            <person name="Barry K.W."/>
            <person name="Cichocki N."/>
            <person name="Veneault-Fourrey C."/>
            <person name="LaButti K."/>
            <person name="Lindquist E.A."/>
            <person name="Lipzen A."/>
            <person name="Lundell T."/>
            <person name="Morin E."/>
            <person name="Murat C."/>
            <person name="Riley R."/>
            <person name="Ohm R."/>
            <person name="Sun H."/>
            <person name="Tunlid A."/>
            <person name="Henrissat B."/>
            <person name="Grigoriev I.V."/>
            <person name="Hibbett D.S."/>
            <person name="Martin F."/>
        </authorList>
    </citation>
    <scope>NUCLEOTIDE SEQUENCE [LARGE SCALE GENOMIC DNA]</scope>
    <source>
        <strain evidence="9 10">SS14</strain>
    </source>
</reference>
<comment type="similarity">
    <text evidence="3">Belongs to the cytochrome P450 family.</text>
</comment>
<dbReference type="InterPro" id="IPR050364">
    <property type="entry name" value="Cytochrome_P450_fung"/>
</dbReference>
<dbReference type="Gene3D" id="1.10.630.10">
    <property type="entry name" value="Cytochrome P450"/>
    <property type="match status" value="1"/>
</dbReference>
<keyword evidence="4" id="KW-0349">Heme</keyword>
<evidence type="ECO:0000256" key="6">
    <source>
        <dbReference type="ARBA" id="ARBA00023002"/>
    </source>
</evidence>
<dbReference type="GO" id="GO:0016705">
    <property type="term" value="F:oxidoreductase activity, acting on paired donors, with incorporation or reduction of molecular oxygen"/>
    <property type="evidence" value="ECO:0007669"/>
    <property type="project" value="InterPro"/>
</dbReference>
<dbReference type="Proteomes" id="UP000054279">
    <property type="component" value="Unassembled WGS sequence"/>
</dbReference>
<dbReference type="OrthoDB" id="2789670at2759"/>
<evidence type="ECO:0000256" key="8">
    <source>
        <dbReference type="ARBA" id="ARBA00023033"/>
    </source>
</evidence>
<dbReference type="SUPFAM" id="SSF48264">
    <property type="entry name" value="Cytochrome P450"/>
    <property type="match status" value="1"/>
</dbReference>
<dbReference type="InterPro" id="IPR001128">
    <property type="entry name" value="Cyt_P450"/>
</dbReference>
<organism evidence="9 10">
    <name type="scientific">Sphaerobolus stellatus (strain SS14)</name>
    <dbReference type="NCBI Taxonomy" id="990650"/>
    <lineage>
        <taxon>Eukaryota</taxon>
        <taxon>Fungi</taxon>
        <taxon>Dikarya</taxon>
        <taxon>Basidiomycota</taxon>
        <taxon>Agaricomycotina</taxon>
        <taxon>Agaricomycetes</taxon>
        <taxon>Phallomycetidae</taxon>
        <taxon>Geastrales</taxon>
        <taxon>Sphaerobolaceae</taxon>
        <taxon>Sphaerobolus</taxon>
    </lineage>
</organism>
<evidence type="ECO:0000313" key="9">
    <source>
        <dbReference type="EMBL" id="KIJ36310.1"/>
    </source>
</evidence>
<evidence type="ECO:0000256" key="7">
    <source>
        <dbReference type="ARBA" id="ARBA00023004"/>
    </source>
</evidence>
<comment type="cofactor">
    <cofactor evidence="1">
        <name>heme</name>
        <dbReference type="ChEBI" id="CHEBI:30413"/>
    </cofactor>
</comment>
<evidence type="ECO:0000256" key="1">
    <source>
        <dbReference type="ARBA" id="ARBA00001971"/>
    </source>
</evidence>
<keyword evidence="10" id="KW-1185">Reference proteome</keyword>
<dbReference type="PANTHER" id="PTHR46300:SF7">
    <property type="entry name" value="P450, PUTATIVE (EUROFUNG)-RELATED"/>
    <property type="match status" value="1"/>
</dbReference>
<name>A0A0C9VFC0_SPHS4</name>
<comment type="pathway">
    <text evidence="2">Secondary metabolite biosynthesis.</text>
</comment>
<evidence type="ECO:0000256" key="5">
    <source>
        <dbReference type="ARBA" id="ARBA00022723"/>
    </source>
</evidence>
<evidence type="ECO:0000256" key="3">
    <source>
        <dbReference type="ARBA" id="ARBA00010617"/>
    </source>
</evidence>
<evidence type="ECO:0000313" key="10">
    <source>
        <dbReference type="Proteomes" id="UP000054279"/>
    </source>
</evidence>
<accession>A0A0C9VFC0</accession>